<organism evidence="2 3">
    <name type="scientific">Pseudopithomyces chartarum</name>
    <dbReference type="NCBI Taxonomy" id="1892770"/>
    <lineage>
        <taxon>Eukaryota</taxon>
        <taxon>Fungi</taxon>
        <taxon>Dikarya</taxon>
        <taxon>Ascomycota</taxon>
        <taxon>Pezizomycotina</taxon>
        <taxon>Dothideomycetes</taxon>
        <taxon>Pleosporomycetidae</taxon>
        <taxon>Pleosporales</taxon>
        <taxon>Massarineae</taxon>
        <taxon>Didymosphaeriaceae</taxon>
        <taxon>Pseudopithomyces</taxon>
    </lineage>
</organism>
<proteinExistence type="predicted"/>
<keyword evidence="3" id="KW-1185">Reference proteome</keyword>
<dbReference type="EMBL" id="WVTA01000006">
    <property type="protein sequence ID" value="KAK3208951.1"/>
    <property type="molecule type" value="Genomic_DNA"/>
</dbReference>
<feature type="compositionally biased region" description="Polar residues" evidence="1">
    <location>
        <begin position="321"/>
        <end position="348"/>
    </location>
</feature>
<evidence type="ECO:0000313" key="3">
    <source>
        <dbReference type="Proteomes" id="UP001280581"/>
    </source>
</evidence>
<feature type="region of interest" description="Disordered" evidence="1">
    <location>
        <begin position="302"/>
        <end position="375"/>
    </location>
</feature>
<feature type="compositionally biased region" description="Acidic residues" evidence="1">
    <location>
        <begin position="357"/>
        <end position="375"/>
    </location>
</feature>
<feature type="compositionally biased region" description="Basic and acidic residues" evidence="1">
    <location>
        <begin position="28"/>
        <end position="46"/>
    </location>
</feature>
<sequence>MAGKDDKPVPGSFSDQLLPRSNGISGSTDRKRSAEHLERPEEEGRTKIHTANSSEDSVSMKCQKSDGYQTTEQLVAPLYLKRKAVTQNLDYEERDDDDKILPGLSSDVEVATPARNKRLRISLDTVAFDDEDEFMFQARDQDEHGLPQSLVLESFAEIEDRKDADNDDIHDIQESHDMENTPLQSPPEAFTVAPPPKDLSWTKTPYYPTLQYTNQDICPIDWDYIKAHSDGLELSNIQAYEFRKPWISKAQGGEVGYEKMVKMFHDAGDTAVNQLESARKRFKKANNIVFLTTGVFFESSTAGLPDEYKPRSTKERKNQQRNHQLQRATVNNRIAHNVQGPPNGQSYPDAQAFNNGDDCDDNDGFDDGSDSDEDSVWSVAELTPGPPYMVQKDALPPDDGRGSKITTFILQPPQDQRKDRCSICCLEGMCYSEECRKEYHGSETNTESDHISESFCHHYNGPPWIRHSRDDWLAALKAQRAPFEECPHHNRVQRYIDTKRFLEVRQTNSSPEDLYLINMTPKAFGVMTSCFAPHLRKEVPEVLENLAVFLEYEDEVDGKEYSSAYYHEDTIGYTVADLVEAYCGSQALQMPMVSDIILDTLQKLLRSCESYGQGSHMGVSKASQMMLLEPEAIRYAWCHTHAGDPLRLFFLDVFRLKPNDVEDQIQQRGAQYPPQLLRYWNDWKLSQQNETTSERFAEGEQATTKLTDDTFTGSRGPTYGLIGSLRVARENEPSILGGVVFKGWIKKTWKPSKFSRDQLHDRFIQTASADELSLGTYDFFCRTYHNHRADDPPFYQCHRSRLS</sequence>
<name>A0AAN6LXC4_9PLEO</name>
<evidence type="ECO:0000256" key="1">
    <source>
        <dbReference type="SAM" id="MobiDB-lite"/>
    </source>
</evidence>
<feature type="region of interest" description="Disordered" evidence="1">
    <location>
        <begin position="1"/>
        <end position="65"/>
    </location>
</feature>
<feature type="compositionally biased region" description="Polar residues" evidence="1">
    <location>
        <begin position="49"/>
        <end position="65"/>
    </location>
</feature>
<dbReference type="Proteomes" id="UP001280581">
    <property type="component" value="Unassembled WGS sequence"/>
</dbReference>
<reference evidence="2 3" key="1">
    <citation type="submission" date="2021-02" db="EMBL/GenBank/DDBJ databases">
        <title>Genome assembly of Pseudopithomyces chartarum.</title>
        <authorList>
            <person name="Jauregui R."/>
            <person name="Singh J."/>
            <person name="Voisey C."/>
        </authorList>
    </citation>
    <scope>NUCLEOTIDE SEQUENCE [LARGE SCALE GENOMIC DNA]</scope>
    <source>
        <strain evidence="2 3">AGR01</strain>
    </source>
</reference>
<comment type="caution">
    <text evidence="2">The sequence shown here is derived from an EMBL/GenBank/DDBJ whole genome shotgun (WGS) entry which is preliminary data.</text>
</comment>
<feature type="compositionally biased region" description="Basic and acidic residues" evidence="1">
    <location>
        <begin position="306"/>
        <end position="318"/>
    </location>
</feature>
<protein>
    <submittedName>
        <fullName evidence="2">Uncharacterized protein</fullName>
    </submittedName>
</protein>
<evidence type="ECO:0000313" key="2">
    <source>
        <dbReference type="EMBL" id="KAK3208951.1"/>
    </source>
</evidence>
<gene>
    <name evidence="2" type="ORF">GRF29_69g240357</name>
</gene>
<dbReference type="AlphaFoldDB" id="A0AAN6LXC4"/>
<accession>A0AAN6LXC4</accession>